<dbReference type="KEGG" id="gfe:Gferi_23410"/>
<dbReference type="OrthoDB" id="9762302at2"/>
<proteinExistence type="predicted"/>
<protein>
    <recommendedName>
        <fullName evidence="6">Aminopeptidase</fullName>
    </recommendedName>
</protein>
<dbReference type="InterPro" id="IPR003137">
    <property type="entry name" value="PA_domain"/>
</dbReference>
<evidence type="ECO:0000259" key="3">
    <source>
        <dbReference type="Pfam" id="PF04389"/>
    </source>
</evidence>
<dbReference type="PANTHER" id="PTHR10404:SF41">
    <property type="entry name" value="N-ACETYLATED-ALPHA-LINKED ACIDIC DIPEPTIDASE 2"/>
    <property type="match status" value="1"/>
</dbReference>
<dbReference type="AlphaFoldDB" id="A0A1D8GMQ9"/>
<dbReference type="PANTHER" id="PTHR10404">
    <property type="entry name" value="N-ACETYLATED-ALPHA-LINKED ACIDIC DIPEPTIDASE"/>
    <property type="match status" value="1"/>
</dbReference>
<dbReference type="Gene3D" id="3.40.630.10">
    <property type="entry name" value="Zn peptidases"/>
    <property type="match status" value="1"/>
</dbReference>
<gene>
    <name evidence="4" type="ORF">Gferi_23410</name>
</gene>
<evidence type="ECO:0000256" key="1">
    <source>
        <dbReference type="SAM" id="SignalP"/>
    </source>
</evidence>
<dbReference type="SUPFAM" id="SSF52025">
    <property type="entry name" value="PA domain"/>
    <property type="match status" value="1"/>
</dbReference>
<dbReference type="GO" id="GO:0004180">
    <property type="term" value="F:carboxypeptidase activity"/>
    <property type="evidence" value="ECO:0007669"/>
    <property type="project" value="TreeGrafter"/>
</dbReference>
<feature type="domain" description="PA" evidence="2">
    <location>
        <begin position="129"/>
        <end position="211"/>
    </location>
</feature>
<keyword evidence="5" id="KW-1185">Reference proteome</keyword>
<feature type="signal peptide" evidence="1">
    <location>
        <begin position="1"/>
        <end position="26"/>
    </location>
</feature>
<evidence type="ECO:0000313" key="5">
    <source>
        <dbReference type="Proteomes" id="UP000095743"/>
    </source>
</evidence>
<organism evidence="4 5">
    <name type="scientific">Geosporobacter ferrireducens</name>
    <dbReference type="NCBI Taxonomy" id="1424294"/>
    <lineage>
        <taxon>Bacteria</taxon>
        <taxon>Bacillati</taxon>
        <taxon>Bacillota</taxon>
        <taxon>Clostridia</taxon>
        <taxon>Peptostreptococcales</taxon>
        <taxon>Thermotaleaceae</taxon>
        <taxon>Geosporobacter</taxon>
    </lineage>
</organism>
<dbReference type="InterPro" id="IPR039373">
    <property type="entry name" value="Peptidase_M28B"/>
</dbReference>
<dbReference type="EMBL" id="CP017269">
    <property type="protein sequence ID" value="AOT72231.1"/>
    <property type="molecule type" value="Genomic_DNA"/>
</dbReference>
<dbReference type="RefSeq" id="WP_069980546.1">
    <property type="nucleotide sequence ID" value="NZ_CP017269.1"/>
</dbReference>
<evidence type="ECO:0008006" key="6">
    <source>
        <dbReference type="Google" id="ProtNLM"/>
    </source>
</evidence>
<name>A0A1D8GMQ9_9FIRM</name>
<evidence type="ECO:0000313" key="4">
    <source>
        <dbReference type="EMBL" id="AOT72231.1"/>
    </source>
</evidence>
<dbReference type="Proteomes" id="UP000095743">
    <property type="component" value="Chromosome"/>
</dbReference>
<keyword evidence="1" id="KW-0732">Signal</keyword>
<dbReference type="SUPFAM" id="SSF53187">
    <property type="entry name" value="Zn-dependent exopeptidases"/>
    <property type="match status" value="1"/>
</dbReference>
<dbReference type="CDD" id="cd02133">
    <property type="entry name" value="PA_C5a_like"/>
    <property type="match status" value="1"/>
</dbReference>
<dbReference type="Gene3D" id="3.50.30.30">
    <property type="match status" value="1"/>
</dbReference>
<reference evidence="4 5" key="1">
    <citation type="submission" date="2016-09" db="EMBL/GenBank/DDBJ databases">
        <title>Genomic analysis reveals versatility of anaerobic energy metabolism of Geosporobacter ferrireducens IRF9 of phylum Firmicutes.</title>
        <authorList>
            <person name="Kim S.-J."/>
        </authorList>
    </citation>
    <scope>NUCLEOTIDE SEQUENCE [LARGE SCALE GENOMIC DNA]</scope>
    <source>
        <strain evidence="4 5">IRF9</strain>
    </source>
</reference>
<evidence type="ECO:0000259" key="2">
    <source>
        <dbReference type="Pfam" id="PF02225"/>
    </source>
</evidence>
<dbReference type="InterPro" id="IPR007484">
    <property type="entry name" value="Peptidase_M28"/>
</dbReference>
<sequence length="455" mass="49808">MLRNKKFKCLALVLIFILISSSLVFAEPVQKDLFNEVSKDAIFDHIKALVRADEDNPNGVDNARVTGFPGEHMAADYIEEQFKSYGLEVERQEFPILAFLSHGTEVSVSGTVYESKSFTFTPPTAEEGVSAELVYANLGSQEDFEKIDVRGKIALIKRGTYTFYDKTQNAAAAGAVGAIIFNNSTGIISGTLGSPTDIPVVALTQEDGEELVKLLNNSEVLEATIKAMTELEDSFSQNIIATLKANRGNKDAQTIVIGAHYDGVDVPAANDNASGTATMLEIARVLSKQKLAYDIKFIAFGAEEVGLVGSWEYVESLSEKELGNIVAMLNMDMVGVGNTMGVMTVSENAKSFIADLAEVYIKKFGHRYNRGTSSASDHAPFESYGVPVVFLNYGPDPYYHTDQDSLDKIEKDKLYNMGSLVTAMIYDMAKTPMPKAERGRKAKVNKYHNPETPME</sequence>
<dbReference type="InterPro" id="IPR046450">
    <property type="entry name" value="PA_dom_sf"/>
</dbReference>
<dbReference type="Pfam" id="PF02225">
    <property type="entry name" value="PA"/>
    <property type="match status" value="1"/>
</dbReference>
<accession>A0A1D8GMQ9</accession>
<dbReference type="Pfam" id="PF04389">
    <property type="entry name" value="Peptidase_M28"/>
    <property type="match status" value="1"/>
</dbReference>
<feature type="domain" description="Peptidase M28" evidence="3">
    <location>
        <begin position="238"/>
        <end position="423"/>
    </location>
</feature>
<feature type="chain" id="PRO_5009107531" description="Aminopeptidase" evidence="1">
    <location>
        <begin position="27"/>
        <end position="455"/>
    </location>
</feature>